<dbReference type="Proteomes" id="UP000277424">
    <property type="component" value="Unassembled WGS sequence"/>
</dbReference>
<evidence type="ECO:0000313" key="3">
    <source>
        <dbReference type="Proteomes" id="UP000277424"/>
    </source>
</evidence>
<dbReference type="Pfam" id="PF01832">
    <property type="entry name" value="Glucosaminidase"/>
    <property type="match status" value="1"/>
</dbReference>
<dbReference type="PANTHER" id="PTHR40572:SF1">
    <property type="entry name" value="PROTEIN BAX"/>
    <property type="match status" value="1"/>
</dbReference>
<dbReference type="RefSeq" id="WP_121221439.1">
    <property type="nucleotide sequence ID" value="NZ_RBIG01000003.1"/>
</dbReference>
<sequence length="368" mass="39554">MRKPDFATSSLGLLATAVVMLQATAILAGPTLPYYPVSGDRQAGPAATATALQAPRADAITAAVRVRQASALPRERLFTGTGTAPLPGTVTSVRRSHEARQLFELAGYDLAAVRAGESAVPRLFLAQVPVDLRKLREVEERKTLFIKTVLPLILRVNEEIAEDRSRLLALDARLKAGAVPGPMERRWLDSLAAAYGVEAEDGALPNLAALLLRVDEIPVALALAQSIEESGWGTSRFAREGNALYGQYAWSDSAGLKPANAGEDAAHVVRSFDRVIDAAAAYSLNLNTHPAYRDFRAARAKMRAAGTPLDAEALAGHLLRYSERGADYVRTLRIIIRANRLEELQQASLASGMVVAMAEETPVRRGES</sequence>
<organism evidence="2 3">
    <name type="scientific">Oceanibaculum indicum</name>
    <dbReference type="NCBI Taxonomy" id="526216"/>
    <lineage>
        <taxon>Bacteria</taxon>
        <taxon>Pseudomonadati</taxon>
        <taxon>Pseudomonadota</taxon>
        <taxon>Alphaproteobacteria</taxon>
        <taxon>Rhodospirillales</taxon>
        <taxon>Oceanibaculaceae</taxon>
        <taxon>Oceanibaculum</taxon>
    </lineage>
</organism>
<dbReference type="EMBL" id="RBIG01000003">
    <property type="protein sequence ID" value="RKQ68697.1"/>
    <property type="molecule type" value="Genomic_DNA"/>
</dbReference>
<feature type="domain" description="Mannosyl-glycoprotein endo-beta-N-acetylglucosamidase-like" evidence="1">
    <location>
        <begin position="215"/>
        <end position="339"/>
    </location>
</feature>
<dbReference type="AlphaFoldDB" id="A0A420WCE6"/>
<dbReference type="GO" id="GO:0004040">
    <property type="term" value="F:amidase activity"/>
    <property type="evidence" value="ECO:0007669"/>
    <property type="project" value="InterPro"/>
</dbReference>
<comment type="caution">
    <text evidence="2">The sequence shown here is derived from an EMBL/GenBank/DDBJ whole genome shotgun (WGS) entry which is preliminary data.</text>
</comment>
<dbReference type="InterPro" id="IPR053195">
    <property type="entry name" value="Bax-like"/>
</dbReference>
<protein>
    <submittedName>
        <fullName evidence="2">Putative FlgJ-related protein</fullName>
    </submittedName>
</protein>
<evidence type="ECO:0000313" key="2">
    <source>
        <dbReference type="EMBL" id="RKQ68697.1"/>
    </source>
</evidence>
<dbReference type="Gene3D" id="1.10.530.10">
    <property type="match status" value="1"/>
</dbReference>
<accession>A0A420WCE6</accession>
<name>A0A420WCE6_9PROT</name>
<reference evidence="2 3" key="1">
    <citation type="submission" date="2018-10" db="EMBL/GenBank/DDBJ databases">
        <title>Comparative analysis of microorganisms from saline springs in Andes Mountain Range, Colombia.</title>
        <authorList>
            <person name="Rubin E."/>
        </authorList>
    </citation>
    <scope>NUCLEOTIDE SEQUENCE [LARGE SCALE GENOMIC DNA]</scope>
    <source>
        <strain evidence="2 3">USBA 36</strain>
    </source>
</reference>
<gene>
    <name evidence="2" type="ORF">BCL74_3179</name>
</gene>
<dbReference type="OrthoDB" id="9788155at2"/>
<dbReference type="InterPro" id="IPR002901">
    <property type="entry name" value="MGlyc_endo_b_GlcNAc-like_dom"/>
</dbReference>
<proteinExistence type="predicted"/>
<dbReference type="PANTHER" id="PTHR40572">
    <property type="entry name" value="PROTEIN BAX"/>
    <property type="match status" value="1"/>
</dbReference>
<evidence type="ECO:0000259" key="1">
    <source>
        <dbReference type="Pfam" id="PF01832"/>
    </source>
</evidence>